<dbReference type="PROSITE" id="PS51029">
    <property type="entry name" value="MADF"/>
    <property type="match status" value="1"/>
</dbReference>
<dbReference type="PANTHER" id="PTHR12243">
    <property type="entry name" value="MADF DOMAIN TRANSCRIPTION FACTOR"/>
    <property type="match status" value="1"/>
</dbReference>
<gene>
    <name evidence="5" type="primary">Dana\GF15306</name>
    <name evidence="5" type="synonym">dana_GLEANR_16072</name>
    <name evidence="5" type="ORF">GF15306</name>
</gene>
<dbReference type="Pfam" id="PF02944">
    <property type="entry name" value="BESS"/>
    <property type="match status" value="1"/>
</dbReference>
<dbReference type="GO" id="GO:0005634">
    <property type="term" value="C:nucleus"/>
    <property type="evidence" value="ECO:0007669"/>
    <property type="project" value="UniProtKB-SubCell"/>
</dbReference>
<proteinExistence type="predicted"/>
<evidence type="ECO:0000259" key="3">
    <source>
        <dbReference type="PROSITE" id="PS51029"/>
    </source>
</evidence>
<dbReference type="EMBL" id="CH902620">
    <property type="protein sequence ID" value="EDV31336.2"/>
    <property type="molecule type" value="Genomic_DNA"/>
</dbReference>
<dbReference type="AlphaFoldDB" id="B3MJC6"/>
<dbReference type="PROSITE" id="PS51031">
    <property type="entry name" value="BESS"/>
    <property type="match status" value="1"/>
</dbReference>
<dbReference type="FunCoup" id="B3MJC6">
    <property type="interactions" value="77"/>
</dbReference>
<accession>B3MJC6</accession>
<dbReference type="GeneID" id="6498119"/>
<dbReference type="InterPro" id="IPR039353">
    <property type="entry name" value="TF_Adf1"/>
</dbReference>
<dbReference type="KEGG" id="dan:6498119"/>
<dbReference type="Proteomes" id="UP000007801">
    <property type="component" value="Unassembled WGS sequence"/>
</dbReference>
<feature type="compositionally biased region" description="Pro residues" evidence="2">
    <location>
        <begin position="189"/>
        <end position="204"/>
    </location>
</feature>
<evidence type="ECO:0000313" key="6">
    <source>
        <dbReference type="Proteomes" id="UP000007801"/>
    </source>
</evidence>
<organism evidence="5 6">
    <name type="scientific">Drosophila ananassae</name>
    <name type="common">Fruit fly</name>
    <dbReference type="NCBI Taxonomy" id="7217"/>
    <lineage>
        <taxon>Eukaryota</taxon>
        <taxon>Metazoa</taxon>
        <taxon>Ecdysozoa</taxon>
        <taxon>Arthropoda</taxon>
        <taxon>Hexapoda</taxon>
        <taxon>Insecta</taxon>
        <taxon>Pterygota</taxon>
        <taxon>Neoptera</taxon>
        <taxon>Endopterygota</taxon>
        <taxon>Diptera</taxon>
        <taxon>Brachycera</taxon>
        <taxon>Muscomorpha</taxon>
        <taxon>Ephydroidea</taxon>
        <taxon>Drosophilidae</taxon>
        <taxon>Drosophila</taxon>
        <taxon>Sophophora</taxon>
    </lineage>
</organism>
<dbReference type="GO" id="GO:0003677">
    <property type="term" value="F:DNA binding"/>
    <property type="evidence" value="ECO:0007669"/>
    <property type="project" value="InterPro"/>
</dbReference>
<dbReference type="SMART" id="SM00595">
    <property type="entry name" value="MADF"/>
    <property type="match status" value="1"/>
</dbReference>
<name>B3MJC6_DROAN</name>
<feature type="domain" description="BESS" evidence="4">
    <location>
        <begin position="243"/>
        <end position="282"/>
    </location>
</feature>
<feature type="compositionally biased region" description="Low complexity" evidence="2">
    <location>
        <begin position="300"/>
        <end position="309"/>
    </location>
</feature>
<feature type="region of interest" description="Disordered" evidence="2">
    <location>
        <begin position="283"/>
        <end position="328"/>
    </location>
</feature>
<evidence type="ECO:0000313" key="5">
    <source>
        <dbReference type="EMBL" id="EDV31336.2"/>
    </source>
</evidence>
<dbReference type="InterPro" id="IPR004210">
    <property type="entry name" value="BESS_motif"/>
</dbReference>
<dbReference type="PANTHER" id="PTHR12243:SF64">
    <property type="entry name" value="DORSAL INTERACTING PROTEIN 3-RELATED"/>
    <property type="match status" value="1"/>
</dbReference>
<feature type="domain" description="MADF" evidence="3">
    <location>
        <begin position="8"/>
        <end position="93"/>
    </location>
</feature>
<sequence>MMKADNYRLIAEVAKRRTLWDTTIAVSDRRDELIIHWASVANILKQDVVTCKKRFKGLRDSYRAEVRKIQQNRISMSQWPYFRSLEFMRHIFDPQQLIPFPPEPFDFETELSDEYTDVRLLDEFTIDVDVDNDDSVDFEIMDDIFKRESSEHRDSGSDPGSLIKPLITYSPMTKKSDLELSPRLRSPLNLPPKNYPPLRLPPPSKRIRRRKTSSSYDGPTANGHTNQTPTTTPTSTVDSSLKDDADYSFLVSLLPHMKSLSNLGNLRFRMEISRILVDIKKEETPAQPPPPPQPQPQLPQPSRESLGGVRRSGGGGGGLPRLTPAPDSSYANLLEKSAQTISNSSYLNVSNHSNLATSDAFVDSSMIECDVKIEEEQLI</sequence>
<feature type="region of interest" description="Disordered" evidence="2">
    <location>
        <begin position="178"/>
        <end position="241"/>
    </location>
</feature>
<dbReference type="GO" id="GO:0006357">
    <property type="term" value="P:regulation of transcription by RNA polymerase II"/>
    <property type="evidence" value="ECO:0007669"/>
    <property type="project" value="TreeGrafter"/>
</dbReference>
<dbReference type="OrthoDB" id="5984255at2759"/>
<evidence type="ECO:0000259" key="4">
    <source>
        <dbReference type="PROSITE" id="PS51031"/>
    </source>
</evidence>
<evidence type="ECO:0000256" key="2">
    <source>
        <dbReference type="SAM" id="MobiDB-lite"/>
    </source>
</evidence>
<evidence type="ECO:0008006" key="7">
    <source>
        <dbReference type="Google" id="ProtNLM"/>
    </source>
</evidence>
<dbReference type="STRING" id="7217.B3MJC6"/>
<dbReference type="GO" id="GO:0005667">
    <property type="term" value="C:transcription regulator complex"/>
    <property type="evidence" value="ECO:0007669"/>
    <property type="project" value="TreeGrafter"/>
</dbReference>
<protein>
    <recommendedName>
        <fullName evidence="7">MADF domain-containing protein</fullName>
    </recommendedName>
</protein>
<feature type="compositionally biased region" description="Pro residues" evidence="2">
    <location>
        <begin position="286"/>
        <end position="299"/>
    </location>
</feature>
<dbReference type="InParanoid" id="B3MJC6"/>
<reference evidence="5 6" key="1">
    <citation type="journal article" date="2007" name="Nature">
        <title>Evolution of genes and genomes on the Drosophila phylogeny.</title>
        <authorList>
            <consortium name="Drosophila 12 Genomes Consortium"/>
            <person name="Clark A.G."/>
            <person name="Eisen M.B."/>
            <person name="Smith D.R."/>
            <person name="Bergman C.M."/>
            <person name="Oliver B."/>
            <person name="Markow T.A."/>
            <person name="Kaufman T.C."/>
            <person name="Kellis M."/>
            <person name="Gelbart W."/>
            <person name="Iyer V.N."/>
            <person name="Pollard D.A."/>
            <person name="Sackton T.B."/>
            <person name="Larracuente A.M."/>
            <person name="Singh N.D."/>
            <person name="Abad J.P."/>
            <person name="Abt D.N."/>
            <person name="Adryan B."/>
            <person name="Aguade M."/>
            <person name="Akashi H."/>
            <person name="Anderson W.W."/>
            <person name="Aquadro C.F."/>
            <person name="Ardell D.H."/>
            <person name="Arguello R."/>
            <person name="Artieri C.G."/>
            <person name="Barbash D.A."/>
            <person name="Barker D."/>
            <person name="Barsanti P."/>
            <person name="Batterham P."/>
            <person name="Batzoglou S."/>
            <person name="Begun D."/>
            <person name="Bhutkar A."/>
            <person name="Blanco E."/>
            <person name="Bosak S.A."/>
            <person name="Bradley R.K."/>
            <person name="Brand A.D."/>
            <person name="Brent M.R."/>
            <person name="Brooks A.N."/>
            <person name="Brown R.H."/>
            <person name="Butlin R.K."/>
            <person name="Caggese C."/>
            <person name="Calvi B.R."/>
            <person name="Bernardo de Carvalho A."/>
            <person name="Caspi A."/>
            <person name="Castrezana S."/>
            <person name="Celniker S.E."/>
            <person name="Chang J.L."/>
            <person name="Chapple C."/>
            <person name="Chatterji S."/>
            <person name="Chinwalla A."/>
            <person name="Civetta A."/>
            <person name="Clifton S.W."/>
            <person name="Comeron J.M."/>
            <person name="Costello J.C."/>
            <person name="Coyne J.A."/>
            <person name="Daub J."/>
            <person name="David R.G."/>
            <person name="Delcher A.L."/>
            <person name="Delehaunty K."/>
            <person name="Do C.B."/>
            <person name="Ebling H."/>
            <person name="Edwards K."/>
            <person name="Eickbush T."/>
            <person name="Evans J.D."/>
            <person name="Filipski A."/>
            <person name="Findeiss S."/>
            <person name="Freyhult E."/>
            <person name="Fulton L."/>
            <person name="Fulton R."/>
            <person name="Garcia A.C."/>
            <person name="Gardiner A."/>
            <person name="Garfield D.A."/>
            <person name="Garvin B.E."/>
            <person name="Gibson G."/>
            <person name="Gilbert D."/>
            <person name="Gnerre S."/>
            <person name="Godfrey J."/>
            <person name="Good R."/>
            <person name="Gotea V."/>
            <person name="Gravely B."/>
            <person name="Greenberg A.J."/>
            <person name="Griffiths-Jones S."/>
            <person name="Gross S."/>
            <person name="Guigo R."/>
            <person name="Gustafson E.A."/>
            <person name="Haerty W."/>
            <person name="Hahn M.W."/>
            <person name="Halligan D.L."/>
            <person name="Halpern A.L."/>
            <person name="Halter G.M."/>
            <person name="Han M.V."/>
            <person name="Heger A."/>
            <person name="Hillier L."/>
            <person name="Hinrichs A.S."/>
            <person name="Holmes I."/>
            <person name="Hoskins R.A."/>
            <person name="Hubisz M.J."/>
            <person name="Hultmark D."/>
            <person name="Huntley M.A."/>
            <person name="Jaffe D.B."/>
            <person name="Jagadeeshan S."/>
            <person name="Jeck W.R."/>
            <person name="Johnson J."/>
            <person name="Jones C.D."/>
            <person name="Jordan W.C."/>
            <person name="Karpen G.H."/>
            <person name="Kataoka E."/>
            <person name="Keightley P.D."/>
            <person name="Kheradpour P."/>
            <person name="Kirkness E.F."/>
            <person name="Koerich L.B."/>
            <person name="Kristiansen K."/>
            <person name="Kudrna D."/>
            <person name="Kulathinal R.J."/>
            <person name="Kumar S."/>
            <person name="Kwok R."/>
            <person name="Lander E."/>
            <person name="Langley C.H."/>
            <person name="Lapoint R."/>
            <person name="Lazzaro B.P."/>
            <person name="Lee S.J."/>
            <person name="Levesque L."/>
            <person name="Li R."/>
            <person name="Lin C.F."/>
            <person name="Lin M.F."/>
            <person name="Lindblad-Toh K."/>
            <person name="Llopart A."/>
            <person name="Long M."/>
            <person name="Low L."/>
            <person name="Lozovsky E."/>
            <person name="Lu J."/>
            <person name="Luo M."/>
            <person name="Machado C.A."/>
            <person name="Makalowski W."/>
            <person name="Marzo M."/>
            <person name="Matsuda M."/>
            <person name="Matzkin L."/>
            <person name="McAllister B."/>
            <person name="McBride C.S."/>
            <person name="McKernan B."/>
            <person name="McKernan K."/>
            <person name="Mendez-Lago M."/>
            <person name="Minx P."/>
            <person name="Mollenhauer M.U."/>
            <person name="Montooth K."/>
            <person name="Mount S.M."/>
            <person name="Mu X."/>
            <person name="Myers E."/>
            <person name="Negre B."/>
            <person name="Newfeld S."/>
            <person name="Nielsen R."/>
            <person name="Noor M.A."/>
            <person name="O'Grady P."/>
            <person name="Pachter L."/>
            <person name="Papaceit M."/>
            <person name="Parisi M.J."/>
            <person name="Parisi M."/>
            <person name="Parts L."/>
            <person name="Pedersen J.S."/>
            <person name="Pesole G."/>
            <person name="Phillippy A.M."/>
            <person name="Ponting C.P."/>
            <person name="Pop M."/>
            <person name="Porcelli D."/>
            <person name="Powell J.R."/>
            <person name="Prohaska S."/>
            <person name="Pruitt K."/>
            <person name="Puig M."/>
            <person name="Quesneville H."/>
            <person name="Ram K.R."/>
            <person name="Rand D."/>
            <person name="Rasmussen M.D."/>
            <person name="Reed L.K."/>
            <person name="Reenan R."/>
            <person name="Reily A."/>
            <person name="Remington K.A."/>
            <person name="Rieger T.T."/>
            <person name="Ritchie M.G."/>
            <person name="Robin C."/>
            <person name="Rogers Y.H."/>
            <person name="Rohde C."/>
            <person name="Rozas J."/>
            <person name="Rubenfield M.J."/>
            <person name="Ruiz A."/>
            <person name="Russo S."/>
            <person name="Salzberg S.L."/>
            <person name="Sanchez-Gracia A."/>
            <person name="Saranga D.J."/>
            <person name="Sato H."/>
            <person name="Schaeffer S.W."/>
            <person name="Schatz M.C."/>
            <person name="Schlenke T."/>
            <person name="Schwartz R."/>
            <person name="Segarra C."/>
            <person name="Singh R.S."/>
            <person name="Sirot L."/>
            <person name="Sirota M."/>
            <person name="Sisneros N.B."/>
            <person name="Smith C.D."/>
            <person name="Smith T.F."/>
            <person name="Spieth J."/>
            <person name="Stage D.E."/>
            <person name="Stark A."/>
            <person name="Stephan W."/>
            <person name="Strausberg R.L."/>
            <person name="Strempel S."/>
            <person name="Sturgill D."/>
            <person name="Sutton G."/>
            <person name="Sutton G.G."/>
            <person name="Tao W."/>
            <person name="Teichmann S."/>
            <person name="Tobari Y.N."/>
            <person name="Tomimura Y."/>
            <person name="Tsolas J.M."/>
            <person name="Valente V.L."/>
            <person name="Venter E."/>
            <person name="Venter J.C."/>
            <person name="Vicario S."/>
            <person name="Vieira F.G."/>
            <person name="Vilella A.J."/>
            <person name="Villasante A."/>
            <person name="Walenz B."/>
            <person name="Wang J."/>
            <person name="Wasserman M."/>
            <person name="Watts T."/>
            <person name="Wilson D."/>
            <person name="Wilson R.K."/>
            <person name="Wing R.A."/>
            <person name="Wolfner M.F."/>
            <person name="Wong A."/>
            <person name="Wong G.K."/>
            <person name="Wu C.I."/>
            <person name="Wu G."/>
            <person name="Yamamoto D."/>
            <person name="Yang H.P."/>
            <person name="Yang S.P."/>
            <person name="Yorke J.A."/>
            <person name="Yoshida K."/>
            <person name="Zdobnov E."/>
            <person name="Zhang P."/>
            <person name="Zhang Y."/>
            <person name="Zimin A.V."/>
            <person name="Baldwin J."/>
            <person name="Abdouelleil A."/>
            <person name="Abdulkadir J."/>
            <person name="Abebe A."/>
            <person name="Abera B."/>
            <person name="Abreu J."/>
            <person name="Acer S.C."/>
            <person name="Aftuck L."/>
            <person name="Alexander A."/>
            <person name="An P."/>
            <person name="Anderson E."/>
            <person name="Anderson S."/>
            <person name="Arachi H."/>
            <person name="Azer M."/>
            <person name="Bachantsang P."/>
            <person name="Barry A."/>
            <person name="Bayul T."/>
            <person name="Berlin A."/>
            <person name="Bessette D."/>
            <person name="Bloom T."/>
            <person name="Blye J."/>
            <person name="Boguslavskiy L."/>
            <person name="Bonnet C."/>
            <person name="Boukhgalter B."/>
            <person name="Bourzgui I."/>
            <person name="Brown A."/>
            <person name="Cahill P."/>
            <person name="Channer S."/>
            <person name="Cheshatsang Y."/>
            <person name="Chuda L."/>
            <person name="Citroen M."/>
            <person name="Collymore A."/>
            <person name="Cooke P."/>
            <person name="Costello M."/>
            <person name="D'Aco K."/>
            <person name="Daza R."/>
            <person name="De Haan G."/>
            <person name="DeGray S."/>
            <person name="DeMaso C."/>
            <person name="Dhargay N."/>
            <person name="Dooley K."/>
            <person name="Dooley E."/>
            <person name="Doricent M."/>
            <person name="Dorje P."/>
            <person name="Dorjee K."/>
            <person name="Dupes A."/>
            <person name="Elong R."/>
            <person name="Falk J."/>
            <person name="Farina A."/>
            <person name="Faro S."/>
            <person name="Ferguson D."/>
            <person name="Fisher S."/>
            <person name="Foley C.D."/>
            <person name="Franke A."/>
            <person name="Friedrich D."/>
            <person name="Gadbois L."/>
            <person name="Gearin G."/>
            <person name="Gearin C.R."/>
            <person name="Giannoukos G."/>
            <person name="Goode T."/>
            <person name="Graham J."/>
            <person name="Grandbois E."/>
            <person name="Grewal S."/>
            <person name="Gyaltsen K."/>
            <person name="Hafez N."/>
            <person name="Hagos B."/>
            <person name="Hall J."/>
            <person name="Henson C."/>
            <person name="Hollinger A."/>
            <person name="Honan T."/>
            <person name="Huard M.D."/>
            <person name="Hughes L."/>
            <person name="Hurhula B."/>
            <person name="Husby M.E."/>
            <person name="Kamat A."/>
            <person name="Kanga B."/>
            <person name="Kashin S."/>
            <person name="Khazanovich D."/>
            <person name="Kisner P."/>
            <person name="Lance K."/>
            <person name="Lara M."/>
            <person name="Lee W."/>
            <person name="Lennon N."/>
            <person name="Letendre F."/>
            <person name="LeVine R."/>
            <person name="Lipovsky A."/>
            <person name="Liu X."/>
            <person name="Liu J."/>
            <person name="Liu S."/>
            <person name="Lokyitsang T."/>
            <person name="Lokyitsang Y."/>
            <person name="Lubonja R."/>
            <person name="Lui A."/>
            <person name="MacDonald P."/>
            <person name="Magnisalis V."/>
            <person name="Maru K."/>
            <person name="Matthews C."/>
            <person name="McCusker W."/>
            <person name="McDonough S."/>
            <person name="Mehta T."/>
            <person name="Meldrim J."/>
            <person name="Meneus L."/>
            <person name="Mihai O."/>
            <person name="Mihalev A."/>
            <person name="Mihova T."/>
            <person name="Mittelman R."/>
            <person name="Mlenga V."/>
            <person name="Montmayeur A."/>
            <person name="Mulrain L."/>
            <person name="Navidi A."/>
            <person name="Naylor J."/>
            <person name="Negash T."/>
            <person name="Nguyen T."/>
            <person name="Nguyen N."/>
            <person name="Nicol R."/>
            <person name="Norbu C."/>
            <person name="Norbu N."/>
            <person name="Novod N."/>
            <person name="O'Neill B."/>
            <person name="Osman S."/>
            <person name="Markiewicz E."/>
            <person name="Oyono O.L."/>
            <person name="Patti C."/>
            <person name="Phunkhang P."/>
            <person name="Pierre F."/>
            <person name="Priest M."/>
            <person name="Raghuraman S."/>
            <person name="Rege F."/>
            <person name="Reyes R."/>
            <person name="Rise C."/>
            <person name="Rogov P."/>
            <person name="Ross K."/>
            <person name="Ryan E."/>
            <person name="Settipalli S."/>
            <person name="Shea T."/>
            <person name="Sherpa N."/>
            <person name="Shi L."/>
            <person name="Shih D."/>
            <person name="Sparrow T."/>
            <person name="Spaulding J."/>
            <person name="Stalker J."/>
            <person name="Stange-Thomann N."/>
            <person name="Stavropoulos S."/>
            <person name="Stone C."/>
            <person name="Strader C."/>
            <person name="Tesfaye S."/>
            <person name="Thomson T."/>
            <person name="Thoulutsang Y."/>
            <person name="Thoulutsang D."/>
            <person name="Topham K."/>
            <person name="Topping I."/>
            <person name="Tsamla T."/>
            <person name="Vassiliev H."/>
            <person name="Vo A."/>
            <person name="Wangchuk T."/>
            <person name="Wangdi T."/>
            <person name="Weiand M."/>
            <person name="Wilkinson J."/>
            <person name="Wilson A."/>
            <person name="Yadav S."/>
            <person name="Young G."/>
            <person name="Yu Q."/>
            <person name="Zembek L."/>
            <person name="Zhong D."/>
            <person name="Zimmer A."/>
            <person name="Zwirko Z."/>
            <person name="Jaffe D.B."/>
            <person name="Alvarez P."/>
            <person name="Brockman W."/>
            <person name="Butler J."/>
            <person name="Chin C."/>
            <person name="Gnerre S."/>
            <person name="Grabherr M."/>
            <person name="Kleber M."/>
            <person name="Mauceli E."/>
            <person name="MacCallum I."/>
        </authorList>
    </citation>
    <scope>NUCLEOTIDE SEQUENCE [LARGE SCALE GENOMIC DNA]</scope>
    <source>
        <strain evidence="6">Tucson 14024-0371.13</strain>
    </source>
</reference>
<dbReference type="eggNOG" id="ENOG502T1I6">
    <property type="taxonomic scope" value="Eukaryota"/>
</dbReference>
<keyword evidence="6" id="KW-1185">Reference proteome</keyword>
<dbReference type="InterPro" id="IPR006578">
    <property type="entry name" value="MADF-dom"/>
</dbReference>
<comment type="subcellular location">
    <subcellularLocation>
        <location evidence="1">Nucleus</location>
    </subcellularLocation>
</comment>
<feature type="compositionally biased region" description="Gly residues" evidence="2">
    <location>
        <begin position="310"/>
        <end position="319"/>
    </location>
</feature>
<dbReference type="HOGENOM" id="CLU_809569_0_0_1"/>
<evidence type="ECO:0000256" key="1">
    <source>
        <dbReference type="PROSITE-ProRule" id="PRU00371"/>
    </source>
</evidence>
<dbReference type="Pfam" id="PF10545">
    <property type="entry name" value="MADF_DNA_bdg"/>
    <property type="match status" value="1"/>
</dbReference>
<keyword evidence="1" id="KW-0539">Nucleus</keyword>